<feature type="compositionally biased region" description="Basic and acidic residues" evidence="1">
    <location>
        <begin position="57"/>
        <end position="67"/>
    </location>
</feature>
<name>A0A1V9A7W7_SACPI</name>
<dbReference type="EMBL" id="MWIH01000005">
    <property type="protein sequence ID" value="OQO93215.1"/>
    <property type="molecule type" value="Genomic_DNA"/>
</dbReference>
<dbReference type="Proteomes" id="UP000192591">
    <property type="component" value="Unassembled WGS sequence"/>
</dbReference>
<organism evidence="2 3">
    <name type="scientific">Saccharomonospora piscinae</name>
    <dbReference type="NCBI Taxonomy" id="687388"/>
    <lineage>
        <taxon>Bacteria</taxon>
        <taxon>Bacillati</taxon>
        <taxon>Actinomycetota</taxon>
        <taxon>Actinomycetes</taxon>
        <taxon>Pseudonocardiales</taxon>
        <taxon>Pseudonocardiaceae</taxon>
        <taxon>Saccharomonospora</taxon>
    </lineage>
</organism>
<evidence type="ECO:0000256" key="1">
    <source>
        <dbReference type="SAM" id="MobiDB-lite"/>
    </source>
</evidence>
<dbReference type="STRING" id="1962155.B1813_11480"/>
<feature type="compositionally biased region" description="Basic and acidic residues" evidence="1">
    <location>
        <begin position="109"/>
        <end position="133"/>
    </location>
</feature>
<protein>
    <submittedName>
        <fullName evidence="2">Uncharacterized protein</fullName>
    </submittedName>
</protein>
<proteinExistence type="predicted"/>
<gene>
    <name evidence="2" type="ORF">B1813_11480</name>
</gene>
<evidence type="ECO:0000313" key="3">
    <source>
        <dbReference type="Proteomes" id="UP000192591"/>
    </source>
</evidence>
<comment type="caution">
    <text evidence="2">The sequence shown here is derived from an EMBL/GenBank/DDBJ whole genome shotgun (WGS) entry which is preliminary data.</text>
</comment>
<dbReference type="AlphaFoldDB" id="A0A1V9A7W7"/>
<evidence type="ECO:0000313" key="2">
    <source>
        <dbReference type="EMBL" id="OQO93215.1"/>
    </source>
</evidence>
<reference evidence="2 3" key="1">
    <citation type="submission" date="2017-02" db="EMBL/GenBank/DDBJ databases">
        <title>Draft genome of Saccharomonospora sp. 154.</title>
        <authorList>
            <person name="Alonso-Carmona G.S."/>
            <person name="De La Haba R."/>
            <person name="Vera-Gargallo B."/>
            <person name="Sandoval-Trujillo A.H."/>
            <person name="Ramirez-Duran N."/>
            <person name="Ventosa A."/>
        </authorList>
    </citation>
    <scope>NUCLEOTIDE SEQUENCE [LARGE SCALE GENOMIC DNA]</scope>
    <source>
        <strain evidence="2 3">LRS4.154</strain>
    </source>
</reference>
<sequence length="133" mass="14812">MLWLFGEIWLWLLIAFVVGGVLAAVILRSVRTRSGAAGTGEPATGSEQGRYAASGRPEPEPEAERTQRIQRVAPQLRFGEPPPRARPEPDDVPDEGSTHGILPLTASEWHARNEWPDDRDIAVAEENRPRRDR</sequence>
<accession>A0A1V9A7W7</accession>
<keyword evidence="3" id="KW-1185">Reference proteome</keyword>
<feature type="region of interest" description="Disordered" evidence="1">
    <location>
        <begin position="33"/>
        <end position="133"/>
    </location>
</feature>